<accession>A0A2A4T6B2</accession>
<gene>
    <name evidence="2" type="ORF">COB67_06095</name>
</gene>
<name>A0A2A4T6B2_9DELT</name>
<feature type="domain" description="Polymerase beta nucleotidyltransferase" evidence="1">
    <location>
        <begin position="12"/>
        <end position="100"/>
    </location>
</feature>
<organism evidence="2 3">
    <name type="scientific">SAR324 cluster bacterium</name>
    <dbReference type="NCBI Taxonomy" id="2024889"/>
    <lineage>
        <taxon>Bacteria</taxon>
        <taxon>Deltaproteobacteria</taxon>
        <taxon>SAR324 cluster</taxon>
    </lineage>
</organism>
<dbReference type="InterPro" id="IPR043519">
    <property type="entry name" value="NT_sf"/>
</dbReference>
<evidence type="ECO:0000313" key="2">
    <source>
        <dbReference type="EMBL" id="PCI28547.1"/>
    </source>
</evidence>
<dbReference type="CDD" id="cd05403">
    <property type="entry name" value="NT_KNTase_like"/>
    <property type="match status" value="1"/>
</dbReference>
<dbReference type="Proteomes" id="UP000218113">
    <property type="component" value="Unassembled WGS sequence"/>
</dbReference>
<dbReference type="Gene3D" id="3.30.460.10">
    <property type="entry name" value="Beta Polymerase, domain 2"/>
    <property type="match status" value="1"/>
</dbReference>
<dbReference type="AlphaFoldDB" id="A0A2A4T6B2"/>
<evidence type="ECO:0000313" key="3">
    <source>
        <dbReference type="Proteomes" id="UP000218113"/>
    </source>
</evidence>
<protein>
    <recommendedName>
        <fullName evidence="1">Polymerase beta nucleotidyltransferase domain-containing protein</fullName>
    </recommendedName>
</protein>
<evidence type="ECO:0000259" key="1">
    <source>
        <dbReference type="Pfam" id="PF18765"/>
    </source>
</evidence>
<comment type="caution">
    <text evidence="2">The sequence shown here is derived from an EMBL/GenBank/DDBJ whole genome shotgun (WGS) entry which is preliminary data.</text>
</comment>
<dbReference type="SUPFAM" id="SSF81301">
    <property type="entry name" value="Nucleotidyltransferase"/>
    <property type="match status" value="1"/>
</dbReference>
<dbReference type="InterPro" id="IPR041633">
    <property type="entry name" value="Polbeta"/>
</dbReference>
<proteinExistence type="predicted"/>
<dbReference type="EMBL" id="NVSR01000031">
    <property type="protein sequence ID" value="PCI28547.1"/>
    <property type="molecule type" value="Genomic_DNA"/>
</dbReference>
<sequence>MQYGLKEETLLKIKNIFSKFEKVEEVLLYGSRAKGNYKPGSDIDLTLKGATLTLKDLNKISLELDDLLLPYTFDISIFHHIDNPDLITHIKRVGKTFYSTAFKSEE</sequence>
<reference evidence="3" key="1">
    <citation type="submission" date="2017-08" db="EMBL/GenBank/DDBJ databases">
        <title>A dynamic microbial community with high functional redundancy inhabits the cold, oxic subseafloor aquifer.</title>
        <authorList>
            <person name="Tully B.J."/>
            <person name="Wheat C.G."/>
            <person name="Glazer B.T."/>
            <person name="Huber J.A."/>
        </authorList>
    </citation>
    <scope>NUCLEOTIDE SEQUENCE [LARGE SCALE GENOMIC DNA]</scope>
</reference>
<dbReference type="Pfam" id="PF18765">
    <property type="entry name" value="Polbeta"/>
    <property type="match status" value="1"/>
</dbReference>